<dbReference type="RefSeq" id="WP_194700042.1">
    <property type="nucleotide sequence ID" value="NZ_JADKNH010000001.1"/>
</dbReference>
<dbReference type="Pfam" id="PF10719">
    <property type="entry name" value="ComFB"/>
    <property type="match status" value="1"/>
</dbReference>
<name>A0ABR9ZMZ9_9FIRM</name>
<reference evidence="1 2" key="1">
    <citation type="submission" date="2020-11" db="EMBL/GenBank/DDBJ databases">
        <title>Fusibacter basophilias sp. nov.</title>
        <authorList>
            <person name="Qiu D."/>
        </authorList>
    </citation>
    <scope>NUCLEOTIDE SEQUENCE [LARGE SCALE GENOMIC DNA]</scope>
    <source>
        <strain evidence="1 2">Q10-2</strain>
    </source>
</reference>
<dbReference type="EMBL" id="JADKNH010000001">
    <property type="protein sequence ID" value="MBF4691811.1"/>
    <property type="molecule type" value="Genomic_DNA"/>
</dbReference>
<protein>
    <submittedName>
        <fullName evidence="1">Late competence development ComFB family protein</fullName>
    </submittedName>
</protein>
<sequence>MKNCMETIVLETFESVKLDYCGLCSCEKCKKDILAMCLNRLPPLYFTSEKGEIYTKLNEFKLQFRVNVIQTVTEAVEIVMTHPRHTP</sequence>
<keyword evidence="2" id="KW-1185">Reference proteome</keyword>
<organism evidence="1 2">
    <name type="scientific">Fusibacter ferrireducens</name>
    <dbReference type="NCBI Taxonomy" id="2785058"/>
    <lineage>
        <taxon>Bacteria</taxon>
        <taxon>Bacillati</taxon>
        <taxon>Bacillota</taxon>
        <taxon>Clostridia</taxon>
        <taxon>Eubacteriales</taxon>
        <taxon>Eubacteriales Family XII. Incertae Sedis</taxon>
        <taxon>Fusibacter</taxon>
    </lineage>
</organism>
<evidence type="ECO:0000313" key="2">
    <source>
        <dbReference type="Proteomes" id="UP000614200"/>
    </source>
</evidence>
<gene>
    <name evidence="1" type="ORF">ISU02_01710</name>
</gene>
<accession>A0ABR9ZMZ9</accession>
<dbReference type="InterPro" id="IPR019657">
    <property type="entry name" value="ComFB"/>
</dbReference>
<proteinExistence type="predicted"/>
<dbReference type="Proteomes" id="UP000614200">
    <property type="component" value="Unassembled WGS sequence"/>
</dbReference>
<comment type="caution">
    <text evidence="1">The sequence shown here is derived from an EMBL/GenBank/DDBJ whole genome shotgun (WGS) entry which is preliminary data.</text>
</comment>
<evidence type="ECO:0000313" key="1">
    <source>
        <dbReference type="EMBL" id="MBF4691811.1"/>
    </source>
</evidence>